<feature type="region of interest" description="Disordered" evidence="1">
    <location>
        <begin position="113"/>
        <end position="152"/>
    </location>
</feature>
<feature type="compositionally biased region" description="Polar residues" evidence="1">
    <location>
        <begin position="113"/>
        <end position="129"/>
    </location>
</feature>
<comment type="caution">
    <text evidence="2">The sequence shown here is derived from an EMBL/GenBank/DDBJ whole genome shotgun (WGS) entry which is preliminary data.</text>
</comment>
<evidence type="ECO:0000313" key="3">
    <source>
        <dbReference type="Proteomes" id="UP000815325"/>
    </source>
</evidence>
<feature type="region of interest" description="Disordered" evidence="1">
    <location>
        <begin position="1"/>
        <end position="23"/>
    </location>
</feature>
<accession>A0ABQ7GJV6</accession>
<keyword evidence="3" id="KW-1185">Reference proteome</keyword>
<name>A0ABQ7GJV6_DUNSA</name>
<evidence type="ECO:0000313" key="2">
    <source>
        <dbReference type="EMBL" id="KAF5834884.1"/>
    </source>
</evidence>
<sequence length="152" mass="16717">MASAESLPHRTPGPAPTSDGSCSSTVWTTAWRVWESLKNAWFWFDKHAGYWLGLDVPKYAWAISEHYRLLKEGEESVFTSEFKKKEIQMDELEGQIGGPPQAAMTAPNIADVNSQGMKQPVNGQGSTSKDAPVDASKDAPVDAHEKYGDFKA</sequence>
<protein>
    <submittedName>
        <fullName evidence="2">Uncharacterized protein</fullName>
    </submittedName>
</protein>
<proteinExistence type="predicted"/>
<dbReference type="EMBL" id="MU069733">
    <property type="protein sequence ID" value="KAF5834884.1"/>
    <property type="molecule type" value="Genomic_DNA"/>
</dbReference>
<evidence type="ECO:0000256" key="1">
    <source>
        <dbReference type="SAM" id="MobiDB-lite"/>
    </source>
</evidence>
<reference evidence="2" key="1">
    <citation type="submission" date="2017-08" db="EMBL/GenBank/DDBJ databases">
        <authorList>
            <person name="Polle J.E."/>
            <person name="Barry K."/>
            <person name="Cushman J."/>
            <person name="Schmutz J."/>
            <person name="Tran D."/>
            <person name="Hathwaick L.T."/>
            <person name="Yim W.C."/>
            <person name="Jenkins J."/>
            <person name="Mckie-Krisberg Z.M."/>
            <person name="Prochnik S."/>
            <person name="Lindquist E."/>
            <person name="Dockter R.B."/>
            <person name="Adam C."/>
            <person name="Molina H."/>
            <person name="Bunkerborg J."/>
            <person name="Jin E."/>
            <person name="Buchheim M."/>
            <person name="Magnuson J."/>
        </authorList>
    </citation>
    <scope>NUCLEOTIDE SEQUENCE</scope>
    <source>
        <strain evidence="2">CCAP 19/18</strain>
    </source>
</reference>
<organism evidence="2 3">
    <name type="scientific">Dunaliella salina</name>
    <name type="common">Green alga</name>
    <name type="synonym">Protococcus salinus</name>
    <dbReference type="NCBI Taxonomy" id="3046"/>
    <lineage>
        <taxon>Eukaryota</taxon>
        <taxon>Viridiplantae</taxon>
        <taxon>Chlorophyta</taxon>
        <taxon>core chlorophytes</taxon>
        <taxon>Chlorophyceae</taxon>
        <taxon>CS clade</taxon>
        <taxon>Chlamydomonadales</taxon>
        <taxon>Dunaliellaceae</taxon>
        <taxon>Dunaliella</taxon>
    </lineage>
</organism>
<dbReference type="Proteomes" id="UP000815325">
    <property type="component" value="Unassembled WGS sequence"/>
</dbReference>
<gene>
    <name evidence="2" type="ORF">DUNSADRAFT_8188</name>
</gene>
<feature type="compositionally biased region" description="Basic and acidic residues" evidence="1">
    <location>
        <begin position="131"/>
        <end position="152"/>
    </location>
</feature>